<dbReference type="SUPFAM" id="SSF55103">
    <property type="entry name" value="FAD-linked oxidases, C-terminal domain"/>
    <property type="match status" value="1"/>
</dbReference>
<dbReference type="InterPro" id="IPR004113">
    <property type="entry name" value="FAD-bd_oxidored_4_C"/>
</dbReference>
<dbReference type="FunFam" id="3.30.465.10:FF:000053">
    <property type="entry name" value="D-lactate dehydrogenase (Cytochrome), putative"/>
    <property type="match status" value="1"/>
</dbReference>
<dbReference type="InterPro" id="IPR006094">
    <property type="entry name" value="Oxid_FAD_bind_N"/>
</dbReference>
<keyword evidence="7" id="KW-0862">Zinc</keyword>
<comment type="subcellular location">
    <subcellularLocation>
        <location evidence="2">Mitochondrion</location>
    </subcellularLocation>
</comment>
<comment type="similarity">
    <text evidence="3">Belongs to the FAD-binding oxidoreductase/transferase type 4 family.</text>
</comment>
<dbReference type="FunFam" id="3.30.43.10:FF:000002">
    <property type="entry name" value="D-2-hydroxyglutarate dehydrogenase, mitochondrial"/>
    <property type="match status" value="1"/>
</dbReference>
<dbReference type="InterPro" id="IPR051264">
    <property type="entry name" value="FAD-oxidored/transferase_4"/>
</dbReference>
<dbReference type="InterPro" id="IPR036318">
    <property type="entry name" value="FAD-bd_PCMH-like_sf"/>
</dbReference>
<dbReference type="FunFam" id="3.30.70.2740:FF:000002">
    <property type="entry name" value="D-2-hydroxyglutarate dehydrogenase mitochondrial"/>
    <property type="match status" value="1"/>
</dbReference>
<dbReference type="Gene3D" id="3.30.70.2740">
    <property type="match status" value="1"/>
</dbReference>
<proteinExistence type="inferred from homology"/>
<keyword evidence="9" id="KW-0560">Oxidoreductase</keyword>
<gene>
    <name evidence="16" type="ORF">GSLYS_00003953001</name>
</gene>
<evidence type="ECO:0000256" key="2">
    <source>
        <dbReference type="ARBA" id="ARBA00004173"/>
    </source>
</evidence>
<dbReference type="InterPro" id="IPR016164">
    <property type="entry name" value="FAD-linked_Oxase-like_C"/>
</dbReference>
<evidence type="ECO:0000256" key="8">
    <source>
        <dbReference type="ARBA" id="ARBA00022946"/>
    </source>
</evidence>
<evidence type="ECO:0000259" key="15">
    <source>
        <dbReference type="PROSITE" id="PS51387"/>
    </source>
</evidence>
<dbReference type="InterPro" id="IPR016171">
    <property type="entry name" value="Vanillyl_alc_oxidase_C-sub2"/>
</dbReference>
<evidence type="ECO:0000256" key="10">
    <source>
        <dbReference type="ARBA" id="ARBA00023128"/>
    </source>
</evidence>
<protein>
    <recommendedName>
        <fullName evidence="12">D-2-hydroxyglutarate dehydrogenase, mitochondrial</fullName>
        <ecNumber evidence="11">1.1.99.39</ecNumber>
    </recommendedName>
</protein>
<dbReference type="PROSITE" id="PS51387">
    <property type="entry name" value="FAD_PCMH"/>
    <property type="match status" value="1"/>
</dbReference>
<sequence length="548" mass="60671">MTMEYCRRAGHVISKAKLCMVHSQRNRNVLNCNFNLSRQSLTTANYFQVLEKNTFKYLPGISVRFYSNVALTTSRYPNLRRGPFAVLTDQDIHHFEKIIPGRVITGEDELLGYNTDWLKTVRGSSKVVLRPKTTQEVSEILQYCNNHNLAVNPQGGNTGMVGGSVPVFDEVIISTQLMNKIISLDTISGTLVCQAGCILETLDQFLQDYDLTMPLDLGAKGSCHIGGNVATNAGGIRLLRYGSLHGTVLGIEAVLPNGEIVDCLTTLRKDNTGYDLKQLFIGSEGTLGIITGVSIICPQRPKSISVALLGCETFQSVLDLFVSCKSHLAEILSAFEFMDSQSMTLVKENLNLTSPISDYPFYVLVECSGSNGKHDEEKLTNLLQAVLDNGQALDGCVATDSTKIKSIWGLRERCAEALMVDGYCYKYDMSLPLSKFYQLVEDLRVRLGENALRVVAYGHVGDGNLHLNITSKDYSKATMELIEPYVFDWVAEHRGSVSAEHGLGFKKRNYIYHSKTLPAVALMATLKKAIDPKGIMNPYKVLPEIIRH</sequence>
<evidence type="ECO:0000313" key="16">
    <source>
        <dbReference type="EMBL" id="CAL1529799.1"/>
    </source>
</evidence>
<dbReference type="Gene3D" id="3.30.43.10">
    <property type="entry name" value="Uridine Diphospho-n-acetylenolpyruvylglucosamine Reductase, domain 2"/>
    <property type="match status" value="1"/>
</dbReference>
<dbReference type="PANTHER" id="PTHR43716:SF1">
    <property type="entry name" value="D-2-HYDROXYGLUTARATE DEHYDROGENASE, MITOCHONDRIAL"/>
    <property type="match status" value="1"/>
</dbReference>
<dbReference type="Gene3D" id="3.30.465.10">
    <property type="match status" value="1"/>
</dbReference>
<evidence type="ECO:0000256" key="6">
    <source>
        <dbReference type="ARBA" id="ARBA00022827"/>
    </source>
</evidence>
<evidence type="ECO:0000256" key="9">
    <source>
        <dbReference type="ARBA" id="ARBA00023002"/>
    </source>
</evidence>
<comment type="caution">
    <text evidence="16">The sequence shown here is derived from an EMBL/GenBank/DDBJ whole genome shotgun (WGS) entry which is preliminary data.</text>
</comment>
<dbReference type="Gene3D" id="1.10.45.10">
    <property type="entry name" value="Vanillyl-alcohol Oxidase, Chain A, domain 4"/>
    <property type="match status" value="1"/>
</dbReference>
<dbReference type="Pfam" id="PF02913">
    <property type="entry name" value="FAD-oxidase_C"/>
    <property type="match status" value="1"/>
</dbReference>
<reference evidence="16 17" key="1">
    <citation type="submission" date="2024-04" db="EMBL/GenBank/DDBJ databases">
        <authorList>
            <consortium name="Genoscope - CEA"/>
            <person name="William W."/>
        </authorList>
    </citation>
    <scope>NUCLEOTIDE SEQUENCE [LARGE SCALE GENOMIC DNA]</scope>
</reference>
<comment type="function">
    <text evidence="13">Catalyzes the oxidation of D-2-hydroxyglutarate (D-2-HG) to alpha-ketoglutarate. Also catalyzes the oxidation of other D-2-hydroxyacids, such as D-malate (D-MAL) and D-lactate (D-LAC). Exhibits high activities towards D-2-HG and D-MAL but a very weak activity towards D-LAC.</text>
</comment>
<keyword evidence="4" id="KW-0285">Flavoprotein</keyword>
<evidence type="ECO:0000256" key="7">
    <source>
        <dbReference type="ARBA" id="ARBA00022833"/>
    </source>
</evidence>
<dbReference type="Proteomes" id="UP001497497">
    <property type="component" value="Unassembled WGS sequence"/>
</dbReference>
<dbReference type="FunFam" id="1.10.45.10:FF:000001">
    <property type="entry name" value="D-lactate dehydrogenase mitochondrial"/>
    <property type="match status" value="1"/>
</dbReference>
<dbReference type="InterPro" id="IPR016167">
    <property type="entry name" value="FAD-bd_PCMH_sub1"/>
</dbReference>
<comment type="catalytic activity">
    <reaction evidence="14">
        <text>(R)-malate + A = oxaloacetate + AH2</text>
        <dbReference type="Rhea" id="RHEA:67460"/>
        <dbReference type="ChEBI" id="CHEBI:13193"/>
        <dbReference type="ChEBI" id="CHEBI:15588"/>
        <dbReference type="ChEBI" id="CHEBI:16452"/>
        <dbReference type="ChEBI" id="CHEBI:17499"/>
    </reaction>
    <physiologicalReaction direction="left-to-right" evidence="14">
        <dbReference type="Rhea" id="RHEA:67461"/>
    </physiologicalReaction>
</comment>
<dbReference type="EMBL" id="CAXITT010000055">
    <property type="protein sequence ID" value="CAL1529799.1"/>
    <property type="molecule type" value="Genomic_DNA"/>
</dbReference>
<evidence type="ECO:0000256" key="14">
    <source>
        <dbReference type="ARBA" id="ARBA00049267"/>
    </source>
</evidence>
<dbReference type="FunFam" id="3.30.70.2190:FF:000001">
    <property type="entry name" value="D-2-hydroxyglutarate dehydrogenase mitochondrial"/>
    <property type="match status" value="1"/>
</dbReference>
<dbReference type="GO" id="GO:0006108">
    <property type="term" value="P:malate metabolic process"/>
    <property type="evidence" value="ECO:0007669"/>
    <property type="project" value="UniProtKB-ARBA"/>
</dbReference>
<evidence type="ECO:0000256" key="4">
    <source>
        <dbReference type="ARBA" id="ARBA00022630"/>
    </source>
</evidence>
<dbReference type="GO" id="GO:0051990">
    <property type="term" value="F:(R)-2-hydroxyglutarate dehydrogenase activity"/>
    <property type="evidence" value="ECO:0007669"/>
    <property type="project" value="UniProtKB-EC"/>
</dbReference>
<keyword evidence="10" id="KW-0496">Mitochondrion</keyword>
<name>A0AAV2H8I6_LYMST</name>
<dbReference type="Gene3D" id="3.30.70.2190">
    <property type="match status" value="1"/>
</dbReference>
<evidence type="ECO:0000256" key="13">
    <source>
        <dbReference type="ARBA" id="ARBA00045410"/>
    </source>
</evidence>
<dbReference type="Pfam" id="PF01565">
    <property type="entry name" value="FAD_binding_4"/>
    <property type="match status" value="1"/>
</dbReference>
<accession>A0AAV2H8I6</accession>
<dbReference type="InterPro" id="IPR016166">
    <property type="entry name" value="FAD-bd_PCMH"/>
</dbReference>
<evidence type="ECO:0000313" key="17">
    <source>
        <dbReference type="Proteomes" id="UP001497497"/>
    </source>
</evidence>
<evidence type="ECO:0000256" key="3">
    <source>
        <dbReference type="ARBA" id="ARBA00008000"/>
    </source>
</evidence>
<dbReference type="InterPro" id="IPR016169">
    <property type="entry name" value="FAD-bd_PCMH_sub2"/>
</dbReference>
<dbReference type="GO" id="GO:0046872">
    <property type="term" value="F:metal ion binding"/>
    <property type="evidence" value="ECO:0007669"/>
    <property type="project" value="UniProtKB-KW"/>
</dbReference>
<keyword evidence="8" id="KW-0809">Transit peptide</keyword>
<keyword evidence="17" id="KW-1185">Reference proteome</keyword>
<dbReference type="GO" id="GO:0005739">
    <property type="term" value="C:mitochondrion"/>
    <property type="evidence" value="ECO:0007669"/>
    <property type="project" value="UniProtKB-SubCell"/>
</dbReference>
<dbReference type="GO" id="GO:0071949">
    <property type="term" value="F:FAD binding"/>
    <property type="evidence" value="ECO:0007669"/>
    <property type="project" value="InterPro"/>
</dbReference>
<evidence type="ECO:0000256" key="5">
    <source>
        <dbReference type="ARBA" id="ARBA00022723"/>
    </source>
</evidence>
<organism evidence="16 17">
    <name type="scientific">Lymnaea stagnalis</name>
    <name type="common">Great pond snail</name>
    <name type="synonym">Helix stagnalis</name>
    <dbReference type="NCBI Taxonomy" id="6523"/>
    <lineage>
        <taxon>Eukaryota</taxon>
        <taxon>Metazoa</taxon>
        <taxon>Spiralia</taxon>
        <taxon>Lophotrochozoa</taxon>
        <taxon>Mollusca</taxon>
        <taxon>Gastropoda</taxon>
        <taxon>Heterobranchia</taxon>
        <taxon>Euthyneura</taxon>
        <taxon>Panpulmonata</taxon>
        <taxon>Hygrophila</taxon>
        <taxon>Lymnaeoidea</taxon>
        <taxon>Lymnaeidae</taxon>
        <taxon>Lymnaea</taxon>
    </lineage>
</organism>
<dbReference type="EC" id="1.1.99.39" evidence="11"/>
<dbReference type="SUPFAM" id="SSF56176">
    <property type="entry name" value="FAD-binding/transporter-associated domain-like"/>
    <property type="match status" value="1"/>
</dbReference>
<dbReference type="AlphaFoldDB" id="A0AAV2H8I6"/>
<keyword evidence="5" id="KW-0479">Metal-binding</keyword>
<evidence type="ECO:0000256" key="11">
    <source>
        <dbReference type="ARBA" id="ARBA00039003"/>
    </source>
</evidence>
<comment type="cofactor">
    <cofactor evidence="1">
        <name>FAD</name>
        <dbReference type="ChEBI" id="CHEBI:57692"/>
    </cofactor>
</comment>
<evidence type="ECO:0000256" key="1">
    <source>
        <dbReference type="ARBA" id="ARBA00001974"/>
    </source>
</evidence>
<evidence type="ECO:0000256" key="12">
    <source>
        <dbReference type="ARBA" id="ARBA00039639"/>
    </source>
</evidence>
<keyword evidence="6" id="KW-0274">FAD</keyword>
<feature type="domain" description="FAD-binding PCMH-type" evidence="15">
    <location>
        <begin position="121"/>
        <end position="300"/>
    </location>
</feature>
<dbReference type="PANTHER" id="PTHR43716">
    <property type="entry name" value="D-2-HYDROXYGLUTARATE DEHYDROGENASE, MITOCHONDRIAL"/>
    <property type="match status" value="1"/>
</dbReference>